<evidence type="ECO:0000256" key="11">
    <source>
        <dbReference type="ARBA" id="ARBA00022917"/>
    </source>
</evidence>
<dbReference type="InterPro" id="IPR018162">
    <property type="entry name" value="Ala-tRNA-ligase_IIc_anticod-bd"/>
</dbReference>
<dbReference type="PROSITE" id="PS50860">
    <property type="entry name" value="AA_TRNA_LIGASE_II_ALA"/>
    <property type="match status" value="1"/>
</dbReference>
<evidence type="ECO:0000256" key="7">
    <source>
        <dbReference type="ARBA" id="ARBA00022741"/>
    </source>
</evidence>
<dbReference type="InterPro" id="IPR012947">
    <property type="entry name" value="tRNA_SAD"/>
</dbReference>
<keyword evidence="8" id="KW-0862">Zinc</keyword>
<keyword evidence="7" id="KW-0547">Nucleotide-binding</keyword>
<dbReference type="InterPro" id="IPR018164">
    <property type="entry name" value="Ala-tRNA-synth_IIc_N"/>
</dbReference>
<keyword evidence="11" id="KW-0648">Protein biosynthesis</keyword>
<dbReference type="PRINTS" id="PR00980">
    <property type="entry name" value="TRNASYNTHALA"/>
</dbReference>
<dbReference type="Gene3D" id="3.30.930.10">
    <property type="entry name" value="Bira Bifunctional Protein, Domain 2"/>
    <property type="match status" value="1"/>
</dbReference>
<dbReference type="AlphaFoldDB" id="A0A7R9GFU0"/>
<dbReference type="CDD" id="cd00673">
    <property type="entry name" value="AlaRS_core"/>
    <property type="match status" value="1"/>
</dbReference>
<keyword evidence="12" id="KW-0030">Aminoacyl-tRNA synthetase</keyword>
<dbReference type="SMART" id="SM00863">
    <property type="entry name" value="tRNA_SAD"/>
    <property type="match status" value="1"/>
</dbReference>
<evidence type="ECO:0000313" key="16">
    <source>
        <dbReference type="EMBL" id="CAD7279088.1"/>
    </source>
</evidence>
<dbReference type="InterPro" id="IPR045864">
    <property type="entry name" value="aa-tRNA-synth_II/BPL/LPL"/>
</dbReference>
<keyword evidence="5" id="KW-0436">Ligase</keyword>
<dbReference type="Pfam" id="PF01411">
    <property type="entry name" value="tRNA-synt_2c"/>
    <property type="match status" value="2"/>
</dbReference>
<dbReference type="Gene3D" id="2.40.30.130">
    <property type="match status" value="1"/>
</dbReference>
<keyword evidence="6" id="KW-0479">Metal-binding</keyword>
<organism evidence="16">
    <name type="scientific">Notodromas monacha</name>
    <dbReference type="NCBI Taxonomy" id="399045"/>
    <lineage>
        <taxon>Eukaryota</taxon>
        <taxon>Metazoa</taxon>
        <taxon>Ecdysozoa</taxon>
        <taxon>Arthropoda</taxon>
        <taxon>Crustacea</taxon>
        <taxon>Oligostraca</taxon>
        <taxon>Ostracoda</taxon>
        <taxon>Podocopa</taxon>
        <taxon>Podocopida</taxon>
        <taxon>Cypridocopina</taxon>
        <taxon>Cypridoidea</taxon>
        <taxon>Cyprididae</taxon>
        <taxon>Notodromas</taxon>
    </lineage>
</organism>
<evidence type="ECO:0000256" key="5">
    <source>
        <dbReference type="ARBA" id="ARBA00022598"/>
    </source>
</evidence>
<evidence type="ECO:0000256" key="4">
    <source>
        <dbReference type="ARBA" id="ARBA00022555"/>
    </source>
</evidence>
<name>A0A7R9GFU0_9CRUS</name>
<keyword evidence="4" id="KW-0820">tRNA-binding</keyword>
<dbReference type="GO" id="GO:0046872">
    <property type="term" value="F:metal ion binding"/>
    <property type="evidence" value="ECO:0007669"/>
    <property type="project" value="UniProtKB-KW"/>
</dbReference>
<evidence type="ECO:0000256" key="10">
    <source>
        <dbReference type="ARBA" id="ARBA00022884"/>
    </source>
</evidence>
<evidence type="ECO:0000256" key="14">
    <source>
        <dbReference type="ARBA" id="ARBA00048300"/>
    </source>
</evidence>
<dbReference type="GO" id="GO:0004813">
    <property type="term" value="F:alanine-tRNA ligase activity"/>
    <property type="evidence" value="ECO:0007669"/>
    <property type="project" value="UniProtKB-EC"/>
</dbReference>
<evidence type="ECO:0000256" key="9">
    <source>
        <dbReference type="ARBA" id="ARBA00022840"/>
    </source>
</evidence>
<dbReference type="EMBL" id="OA883508">
    <property type="protein sequence ID" value="CAD7279088.1"/>
    <property type="molecule type" value="Genomic_DNA"/>
</dbReference>
<dbReference type="GO" id="GO:0005524">
    <property type="term" value="F:ATP binding"/>
    <property type="evidence" value="ECO:0007669"/>
    <property type="project" value="UniProtKB-KW"/>
</dbReference>
<reference evidence="16" key="1">
    <citation type="submission" date="2020-11" db="EMBL/GenBank/DDBJ databases">
        <authorList>
            <person name="Tran Van P."/>
        </authorList>
    </citation>
    <scope>NUCLEOTIDE SEQUENCE</scope>
</reference>
<evidence type="ECO:0000259" key="15">
    <source>
        <dbReference type="PROSITE" id="PS50860"/>
    </source>
</evidence>
<dbReference type="InterPro" id="IPR018163">
    <property type="entry name" value="Thr/Ala-tRNA-synth_IIc_edit"/>
</dbReference>
<evidence type="ECO:0000256" key="12">
    <source>
        <dbReference type="ARBA" id="ARBA00023146"/>
    </source>
</evidence>
<sequence>MTAASRIDIRLGSKFPIYIRRLSGRQNFARCSSLVDWTSEAVRSTFLQFFIRNHGHKHVASSSVVPWQDPSLAFVNAGMNQFDLGLFYQFKNVFLGLRPPPYAAVANSQKCIRVGGKHNDLETVGKDGYHHTFFEMLGNWSFDAYGKEEACKLALSLLVDVYGISKDRLLFTYFGGDSKLGLPSDTDTKELWIKLGVPAERILEFSATENFWVMGSVGPCGPCTEIHYDHVPGRPLSQAVSLVNKGESSLTELWNIVFIKYNRNEEGVLLPLQKTFIDTGMGLERLLAVLNRTTSNYDSDLFAPIFELVQKVLNDILEALRTIPISTKAIESSLIMRACLLLPQLMDCYLRRGDILLPSASQKLRNVIHRFCHHSQKSFGLPGAEIIPSVCDVVIDSLKSGYPELPRSRTPTIAVLLNEARRYEAIKSAARAAVSSIGGQKAIDDLGVEKIHENMGLPQLIEEFNRLIRLGQFVDGTVPLAESCRLCLAHDVSPDLFKKICVLKNLRCDVKALESRLGDARQNTEGDAGMSSNFRSLNRLRSLMVEANIPPTDDSLKWSYTFDETQSLYRTLSVRAKILFALGKDFQSRNRYLENTEVVFVLDYSPFHPEAGGQVSDTGFVRSSQGLIRVDNVYAVGGAHVVHEGTVLIGFFEIGHDVMAEVDPERRTKVTCNHTGVHLLNAGLRKVSEHDSVISQKSSWVGPDYARFDFGFNKDIFKQQALDETDEILKVEDWVNAVIAENRPVNRTVTSWSQIRDLPGLVTVPGEVYSENNVYLIEVDRISREPCCGTHVRMTGHMGKFRIIQNRSVQLGVRSVKFVTGANAEIVDENDMKYSIQFRECWKRVQEEQDTNPLVALETLKEVRKLFKNVQDSISYRKKREFDSELSAAADSVRKTVNKRIVVLMKDMVEQIVKNSEGSSSFPAVGFLDFGPECCNLDVPLIKATRLCPGKLPVALFAISKNRITGRCVVPETCQSATFTAEKWMMPLAEFFKAELKPPKGQNGAQVVGLKGPCISSSTDFDELKRSLLAGVDLTKKVFVELSPGFGLKEHTVN</sequence>
<dbReference type="InterPro" id="IPR018165">
    <property type="entry name" value="Ala-tRNA-synth_IIc_core"/>
</dbReference>
<dbReference type="GO" id="GO:0005739">
    <property type="term" value="C:mitochondrion"/>
    <property type="evidence" value="ECO:0007669"/>
    <property type="project" value="TreeGrafter"/>
</dbReference>
<dbReference type="GO" id="GO:0000049">
    <property type="term" value="F:tRNA binding"/>
    <property type="evidence" value="ECO:0007669"/>
    <property type="project" value="UniProtKB-KW"/>
</dbReference>
<proteinExistence type="inferred from homology"/>
<dbReference type="SUPFAM" id="SSF55186">
    <property type="entry name" value="ThrRS/AlaRS common domain"/>
    <property type="match status" value="1"/>
</dbReference>
<dbReference type="InterPro" id="IPR009000">
    <property type="entry name" value="Transl_B-barrel_sf"/>
</dbReference>
<dbReference type="GO" id="GO:0002161">
    <property type="term" value="F:aminoacyl-tRNA deacylase activity"/>
    <property type="evidence" value="ECO:0007669"/>
    <property type="project" value="TreeGrafter"/>
</dbReference>
<dbReference type="InterPro" id="IPR050058">
    <property type="entry name" value="Ala-tRNA_ligase"/>
</dbReference>
<accession>A0A7R9GFU0</accession>
<comment type="catalytic activity">
    <reaction evidence="14">
        <text>tRNA(Ala) + L-alanine + ATP = L-alanyl-tRNA(Ala) + AMP + diphosphate</text>
        <dbReference type="Rhea" id="RHEA:12540"/>
        <dbReference type="Rhea" id="RHEA-COMP:9657"/>
        <dbReference type="Rhea" id="RHEA-COMP:9923"/>
        <dbReference type="ChEBI" id="CHEBI:30616"/>
        <dbReference type="ChEBI" id="CHEBI:33019"/>
        <dbReference type="ChEBI" id="CHEBI:57972"/>
        <dbReference type="ChEBI" id="CHEBI:78442"/>
        <dbReference type="ChEBI" id="CHEBI:78497"/>
        <dbReference type="ChEBI" id="CHEBI:456215"/>
        <dbReference type="EC" id="6.1.1.7"/>
    </reaction>
</comment>
<keyword evidence="10" id="KW-0694">RNA-binding</keyword>
<protein>
    <recommendedName>
        <fullName evidence="3">Alanine--tRNA ligase</fullName>
        <ecNumber evidence="2">6.1.1.7</ecNumber>
    </recommendedName>
    <alternativeName>
        <fullName evidence="13">Alanyl-tRNA synthetase</fullName>
    </alternativeName>
</protein>
<comment type="similarity">
    <text evidence="1">Belongs to the class-II aminoacyl-tRNA synthetase family. Alax-L subfamily.</text>
</comment>
<evidence type="ECO:0000313" key="17">
    <source>
        <dbReference type="Proteomes" id="UP000678499"/>
    </source>
</evidence>
<dbReference type="SUPFAM" id="SSF50447">
    <property type="entry name" value="Translation proteins"/>
    <property type="match status" value="1"/>
</dbReference>
<dbReference type="OrthoDB" id="2423964at2759"/>
<dbReference type="Pfam" id="PF07973">
    <property type="entry name" value="tRNA_SAD"/>
    <property type="match status" value="1"/>
</dbReference>
<dbReference type="Gene3D" id="3.30.980.10">
    <property type="entry name" value="Threonyl-trna Synthetase, Chain A, domain 2"/>
    <property type="match status" value="1"/>
</dbReference>
<evidence type="ECO:0000256" key="3">
    <source>
        <dbReference type="ARBA" id="ARBA00017959"/>
    </source>
</evidence>
<dbReference type="PANTHER" id="PTHR11777:SF9">
    <property type="entry name" value="ALANINE--TRNA LIGASE, CYTOPLASMIC"/>
    <property type="match status" value="1"/>
</dbReference>
<evidence type="ECO:0000256" key="8">
    <source>
        <dbReference type="ARBA" id="ARBA00022833"/>
    </source>
</evidence>
<dbReference type="EC" id="6.1.1.7" evidence="2"/>
<keyword evidence="17" id="KW-1185">Reference proteome</keyword>
<gene>
    <name evidence="16" type="ORF">NMOB1V02_LOCUS6771</name>
</gene>
<dbReference type="SUPFAM" id="SSF101353">
    <property type="entry name" value="Putative anticodon-binding domain of alanyl-tRNA synthetase (AlaRS)"/>
    <property type="match status" value="1"/>
</dbReference>
<dbReference type="PANTHER" id="PTHR11777">
    <property type="entry name" value="ALANYL-TRNA SYNTHETASE"/>
    <property type="match status" value="1"/>
</dbReference>
<keyword evidence="9" id="KW-0067">ATP-binding</keyword>
<dbReference type="GO" id="GO:0006419">
    <property type="term" value="P:alanyl-tRNA aminoacylation"/>
    <property type="evidence" value="ECO:0007669"/>
    <property type="project" value="InterPro"/>
</dbReference>
<evidence type="ECO:0000256" key="13">
    <source>
        <dbReference type="ARBA" id="ARBA00032577"/>
    </source>
</evidence>
<evidence type="ECO:0000256" key="6">
    <source>
        <dbReference type="ARBA" id="ARBA00022723"/>
    </source>
</evidence>
<evidence type="ECO:0000256" key="2">
    <source>
        <dbReference type="ARBA" id="ARBA00013168"/>
    </source>
</evidence>
<dbReference type="Proteomes" id="UP000678499">
    <property type="component" value="Unassembled WGS sequence"/>
</dbReference>
<dbReference type="InterPro" id="IPR002318">
    <property type="entry name" value="Ala-tRNA-lgiase_IIc"/>
</dbReference>
<dbReference type="FunFam" id="3.30.980.10:FF:000004">
    <property type="entry name" value="Alanine--tRNA ligase, cytoplasmic"/>
    <property type="match status" value="1"/>
</dbReference>
<dbReference type="SUPFAM" id="SSF55681">
    <property type="entry name" value="Class II aaRS and biotin synthetases"/>
    <property type="match status" value="1"/>
</dbReference>
<feature type="domain" description="Alanyl-transfer RNA synthetases family profile" evidence="15">
    <location>
        <begin position="37"/>
        <end position="824"/>
    </location>
</feature>
<dbReference type="FunFam" id="3.30.930.10:FF:000011">
    <property type="entry name" value="Alanine--tRNA ligase, cytoplasmic"/>
    <property type="match status" value="1"/>
</dbReference>
<dbReference type="EMBL" id="CAJPEX010001471">
    <property type="protein sequence ID" value="CAG0919240.1"/>
    <property type="molecule type" value="Genomic_DNA"/>
</dbReference>
<evidence type="ECO:0000256" key="1">
    <source>
        <dbReference type="ARBA" id="ARBA00008429"/>
    </source>
</evidence>